<organism evidence="1 2">
    <name type="scientific">Clostridium niameyense</name>
    <dbReference type="NCBI Taxonomy" id="1622073"/>
    <lineage>
        <taxon>Bacteria</taxon>
        <taxon>Bacillati</taxon>
        <taxon>Bacillota</taxon>
        <taxon>Clostridia</taxon>
        <taxon>Eubacteriales</taxon>
        <taxon>Clostridiaceae</taxon>
        <taxon>Clostridium</taxon>
    </lineage>
</organism>
<dbReference type="RefSeq" id="WP_163249024.1">
    <property type="nucleotide sequence ID" value="NZ_SXDP01000003.1"/>
</dbReference>
<sequence>MKYIGPFLRINTLKAEDIYSQINFLAKESLNHIVLNSKCGICIPFKELKLKNKDQSNFDQFQSKFPLLCIYKKANPKLITSNDKLTWNEDKFKKEVNILGNSLMTLSLLELIEYYKQFKDKNKNLYSYSKLYSKLCKKQLEFFATYLRNEEGIFVDKADTSDSIIGKINFKEKNKKFNYGNQALLMAAYYGTSLLDDDEYSSNYETFSLDILNMFLEFKNELYTLSLDEISRTCLGLNIFYKYSKNEESKMLLLDLSEFLLEKYKELNSLYKGDNIEISCLTYLNFMFLYKNIGILKFKQQANNIYENLLNLYNNDLNIFLKESDDKEIKFTCAELMLYLLILLINYKNADDKNKTTLIEYYKNQLIDCGIILSWPEAPSLSSPERYKNYSLKSEDLLEEQCFRMASVPSPDSIEIAPVFGKYVTFNKKKQKYTKCRVSFDSNKNMLILFLILYLKNL</sequence>
<name>A0A6M0R993_9CLOT</name>
<evidence type="ECO:0000313" key="2">
    <source>
        <dbReference type="Proteomes" id="UP000473885"/>
    </source>
</evidence>
<reference evidence="1 2" key="1">
    <citation type="submission" date="2019-04" db="EMBL/GenBank/DDBJ databases">
        <title>Genome sequencing of Clostridium botulinum Groups I-IV and Clostridium butyricum.</title>
        <authorList>
            <person name="Brunt J."/>
            <person name="Van Vliet A.H.M."/>
            <person name="Stringer S.C."/>
            <person name="Carter A.T."/>
            <person name="Peck M.W."/>
        </authorList>
    </citation>
    <scope>NUCLEOTIDE SEQUENCE [LARGE SCALE GENOMIC DNA]</scope>
    <source>
        <strain evidence="1 2">IFR 18/094</strain>
    </source>
</reference>
<protein>
    <submittedName>
        <fullName evidence="1">Uncharacterized protein</fullName>
    </submittedName>
</protein>
<proteinExistence type="predicted"/>
<evidence type="ECO:0000313" key="1">
    <source>
        <dbReference type="EMBL" id="NEZ46834.1"/>
    </source>
</evidence>
<dbReference type="AlphaFoldDB" id="A0A6M0R993"/>
<dbReference type="Proteomes" id="UP000473885">
    <property type="component" value="Unassembled WGS sequence"/>
</dbReference>
<accession>A0A6M0R993</accession>
<gene>
    <name evidence="1" type="ORF">FDF74_06330</name>
</gene>
<keyword evidence="2" id="KW-1185">Reference proteome</keyword>
<dbReference type="EMBL" id="SXDP01000003">
    <property type="protein sequence ID" value="NEZ46834.1"/>
    <property type="molecule type" value="Genomic_DNA"/>
</dbReference>
<comment type="caution">
    <text evidence="1">The sequence shown here is derived from an EMBL/GenBank/DDBJ whole genome shotgun (WGS) entry which is preliminary data.</text>
</comment>